<dbReference type="Proteomes" id="UP000010473">
    <property type="component" value="Chromosome"/>
</dbReference>
<evidence type="ECO:0000313" key="2">
    <source>
        <dbReference type="Proteomes" id="UP000010473"/>
    </source>
</evidence>
<accession>K9XUW2</accession>
<dbReference type="EMBL" id="CP003653">
    <property type="protein sequence ID" value="AFZ35866.1"/>
    <property type="molecule type" value="Genomic_DNA"/>
</dbReference>
<dbReference type="AlphaFoldDB" id="K9XUW2"/>
<dbReference type="eggNOG" id="ENOG5033ETN">
    <property type="taxonomic scope" value="Bacteria"/>
</dbReference>
<dbReference type="HOGENOM" id="CLU_192956_1_0_3"/>
<dbReference type="RefSeq" id="WP_015193534.1">
    <property type="nucleotide sequence ID" value="NC_019748.1"/>
</dbReference>
<gene>
    <name evidence="1" type="ordered locus">Sta7437_2324</name>
</gene>
<dbReference type="KEGG" id="scs:Sta7437_2324"/>
<protein>
    <submittedName>
        <fullName evidence="1">Uncharacterized protein</fullName>
    </submittedName>
</protein>
<dbReference type="STRING" id="111780.Sta7437_2324"/>
<name>K9XUW2_STAC7</name>
<keyword evidence="2" id="KW-1185">Reference proteome</keyword>
<organism evidence="1 2">
    <name type="scientific">Stanieria cyanosphaera (strain ATCC 29371 / PCC 7437)</name>
    <dbReference type="NCBI Taxonomy" id="111780"/>
    <lineage>
        <taxon>Bacteria</taxon>
        <taxon>Bacillati</taxon>
        <taxon>Cyanobacteriota</taxon>
        <taxon>Cyanophyceae</taxon>
        <taxon>Pleurocapsales</taxon>
        <taxon>Dermocarpellaceae</taxon>
        <taxon>Stanieria</taxon>
    </lineage>
</organism>
<proteinExistence type="predicted"/>
<reference evidence="2" key="1">
    <citation type="journal article" date="2013" name="Proc. Natl. Acad. Sci. U.S.A.">
        <title>Improving the coverage of the cyanobacterial phylum using diversity-driven genome sequencing.</title>
        <authorList>
            <person name="Shih P.M."/>
            <person name="Wu D."/>
            <person name="Latifi A."/>
            <person name="Axen S.D."/>
            <person name="Fewer D.P."/>
            <person name="Talla E."/>
            <person name="Calteau A."/>
            <person name="Cai F."/>
            <person name="Tandeau de Marsac N."/>
            <person name="Rippka R."/>
            <person name="Herdman M."/>
            <person name="Sivonen K."/>
            <person name="Coursin T."/>
            <person name="Laurent T."/>
            <person name="Goodwin L."/>
            <person name="Nolan M."/>
            <person name="Davenport K.W."/>
            <person name="Han C.S."/>
            <person name="Rubin E.M."/>
            <person name="Eisen J.A."/>
            <person name="Woyke T."/>
            <person name="Gugger M."/>
            <person name="Kerfeld C.A."/>
        </authorList>
    </citation>
    <scope>NUCLEOTIDE SEQUENCE [LARGE SCALE GENOMIC DNA]</scope>
    <source>
        <strain evidence="2">ATCC 29371 / PCC 7437</strain>
    </source>
</reference>
<evidence type="ECO:0000313" key="1">
    <source>
        <dbReference type="EMBL" id="AFZ35866.1"/>
    </source>
</evidence>
<sequence length="72" mass="8315">METLDHQIWQTILVNSTDHLLAWGTILAQRIDDPDILGKIQDSWHNFIESGQVWAMLIGVFFGYTFKGFTSF</sequence>